<feature type="compositionally biased region" description="Basic and acidic residues" evidence="1">
    <location>
        <begin position="488"/>
        <end position="507"/>
    </location>
</feature>
<feature type="region of interest" description="Disordered" evidence="1">
    <location>
        <begin position="622"/>
        <end position="645"/>
    </location>
</feature>
<dbReference type="PANTHER" id="PTHR22933">
    <property type="entry name" value="FI18007P1-RELATED"/>
    <property type="match status" value="1"/>
</dbReference>
<feature type="compositionally biased region" description="Basic and acidic residues" evidence="1">
    <location>
        <begin position="578"/>
        <end position="587"/>
    </location>
</feature>
<keyword evidence="5" id="KW-1185">Reference proteome</keyword>
<name>A0AAW1VBA1_9CUCU</name>
<dbReference type="GO" id="GO:0008061">
    <property type="term" value="F:chitin binding"/>
    <property type="evidence" value="ECO:0007669"/>
    <property type="project" value="InterPro"/>
</dbReference>
<reference evidence="4 5" key="1">
    <citation type="submission" date="2023-03" db="EMBL/GenBank/DDBJ databases">
        <title>Genome insight into feeding habits of ladybird beetles.</title>
        <authorList>
            <person name="Li H.-S."/>
            <person name="Huang Y.-H."/>
            <person name="Pang H."/>
        </authorList>
    </citation>
    <scope>NUCLEOTIDE SEQUENCE [LARGE SCALE GENOMIC DNA]</scope>
    <source>
        <strain evidence="4">SYSU_2023b</strain>
        <tissue evidence="4">Whole body</tissue>
    </source>
</reference>
<keyword evidence="2" id="KW-0732">Signal</keyword>
<dbReference type="Proteomes" id="UP001431783">
    <property type="component" value="Unassembled WGS sequence"/>
</dbReference>
<dbReference type="Pfam" id="PF01607">
    <property type="entry name" value="CBM_14"/>
    <property type="match status" value="1"/>
</dbReference>
<dbReference type="InterPro" id="IPR002557">
    <property type="entry name" value="Chitin-bd_dom"/>
</dbReference>
<feature type="compositionally biased region" description="Polar residues" evidence="1">
    <location>
        <begin position="735"/>
        <end position="744"/>
    </location>
</feature>
<gene>
    <name evidence="4" type="ORF">WA026_023018</name>
</gene>
<feature type="region of interest" description="Disordered" evidence="1">
    <location>
        <begin position="198"/>
        <end position="587"/>
    </location>
</feature>
<dbReference type="SUPFAM" id="SSF57625">
    <property type="entry name" value="Invertebrate chitin-binding proteins"/>
    <property type="match status" value="1"/>
</dbReference>
<feature type="signal peptide" evidence="2">
    <location>
        <begin position="1"/>
        <end position="25"/>
    </location>
</feature>
<feature type="compositionally biased region" description="Basic and acidic residues" evidence="1">
    <location>
        <begin position="395"/>
        <end position="404"/>
    </location>
</feature>
<accession>A0AAW1VBA1</accession>
<organism evidence="4 5">
    <name type="scientific">Henosepilachna vigintioctopunctata</name>
    <dbReference type="NCBI Taxonomy" id="420089"/>
    <lineage>
        <taxon>Eukaryota</taxon>
        <taxon>Metazoa</taxon>
        <taxon>Ecdysozoa</taxon>
        <taxon>Arthropoda</taxon>
        <taxon>Hexapoda</taxon>
        <taxon>Insecta</taxon>
        <taxon>Pterygota</taxon>
        <taxon>Neoptera</taxon>
        <taxon>Endopterygota</taxon>
        <taxon>Coleoptera</taxon>
        <taxon>Polyphaga</taxon>
        <taxon>Cucujiformia</taxon>
        <taxon>Coccinelloidea</taxon>
        <taxon>Coccinellidae</taxon>
        <taxon>Epilachninae</taxon>
        <taxon>Epilachnini</taxon>
        <taxon>Henosepilachna</taxon>
    </lineage>
</organism>
<feature type="compositionally biased region" description="Basic and acidic residues" evidence="1">
    <location>
        <begin position="299"/>
        <end position="356"/>
    </location>
</feature>
<dbReference type="GO" id="GO:0005576">
    <property type="term" value="C:extracellular region"/>
    <property type="evidence" value="ECO:0007669"/>
    <property type="project" value="InterPro"/>
</dbReference>
<sequence>MKRPPGIWILLSAGVLWLSLQDVYGIRATALIFGKSTTTTTPPTPVPNATYGISSAEVVTESSSESSNSTKPTLTGIPQIDYLNDPNLPKELNGYNLSDYPFYERVPDPEEIDFKCDGLHDGFYASIPFKCQVYHHCLFGTRYDFLCANYTAFDQKTFICQFVSDVDCVGSKKFWHRNDALYKAASTTTTKPLNIYTTSTEQNLNSNPVKAGGGPRVLGKRRRPAQRRPQYDYYDYADYDEDYYDERSRPRRRRPRPRPRPLYDDEYEDYEEDSYEKRPRRPYNRRGGSDRRRNKNRNKNRETLPEEEEDRPRKKMNDEREDSYRDEKRKRQEDDLVDDERVNERRKPYREEEDRSNKRRKPIKTDDLDDDYDIRPQRPRKGSRRPYVDEEYDDELPRNGDRRENRPKKNFSDVSDGEDDKAKPLIKPTTGTIYDRPRVAPRIKPPVPKNEAGKYAYKPISKSTTPSSTDYDEYYDDYEEDISPKANKRLEVDKMKPKPSENKERKQAPLRSRIRTTLDEEDDALTLPKETISKPEVSRGKDRYRSRSQFKSTEEPYVDDVEPKKKTYKRPTPSTTERNYREKVAKTKEPEYYDDDYELEKTSEQIKTSTTELSRKKWKPLITSSNSPMETSTHKIMTRSTTLRTTQAPYSTETYRDQLVKIVKRPFLPSRGGNPYSSRGLQPVGSKALKPEEHSHLSDGQQKAQDIKTDAPSNTKLIQQEKYSQTPKTNRQRTNENNNPPAISHVTTETVHVTNKPEQKQEINNQYENQKFREPISANDNDFKPIKRPPNKLFLIKPRVPEGNPLDIYENEYDVTLNEALNPTLPNLPARSNFPTGFSPAKDYTYSSFQRPRYVQEPVISAANTEYLYQHQEPVVRQRFEYVPQSYNSRDQFVATSNDFKTYYNPIVSTNPKRGLTQAHTQGFYSTTY</sequence>
<evidence type="ECO:0000256" key="1">
    <source>
        <dbReference type="SAM" id="MobiDB-lite"/>
    </source>
</evidence>
<feature type="region of interest" description="Disordered" evidence="1">
    <location>
        <begin position="666"/>
        <end position="744"/>
    </location>
</feature>
<feature type="compositionally biased region" description="Low complexity" evidence="1">
    <location>
        <begin position="458"/>
        <end position="469"/>
    </location>
</feature>
<feature type="compositionally biased region" description="Polar residues" evidence="1">
    <location>
        <begin position="198"/>
        <end position="208"/>
    </location>
</feature>
<feature type="chain" id="PRO_5043508888" description="Chitin-binding type-2 domain-containing protein" evidence="2">
    <location>
        <begin position="26"/>
        <end position="929"/>
    </location>
</feature>
<dbReference type="SMART" id="SM00494">
    <property type="entry name" value="ChtBD2"/>
    <property type="match status" value="1"/>
</dbReference>
<dbReference type="InterPro" id="IPR036508">
    <property type="entry name" value="Chitin-bd_dom_sf"/>
</dbReference>
<dbReference type="EMBL" id="JARQZJ010000142">
    <property type="protein sequence ID" value="KAK9892961.1"/>
    <property type="molecule type" value="Genomic_DNA"/>
</dbReference>
<evidence type="ECO:0000259" key="3">
    <source>
        <dbReference type="PROSITE" id="PS50940"/>
    </source>
</evidence>
<feature type="compositionally biased region" description="Basic residues" evidence="1">
    <location>
        <begin position="249"/>
        <end position="259"/>
    </location>
</feature>
<dbReference type="AlphaFoldDB" id="A0AAW1VBA1"/>
<dbReference type="InterPro" id="IPR052976">
    <property type="entry name" value="Scoloptoxin-like"/>
</dbReference>
<feature type="compositionally biased region" description="Acidic residues" evidence="1">
    <location>
        <begin position="264"/>
        <end position="274"/>
    </location>
</feature>
<evidence type="ECO:0000313" key="4">
    <source>
        <dbReference type="EMBL" id="KAK9892961.1"/>
    </source>
</evidence>
<dbReference type="PANTHER" id="PTHR22933:SF40">
    <property type="entry name" value="CUTICULAR PROTEIN ANALOGOUS TO PERITROPHINS 1-H"/>
    <property type="match status" value="1"/>
</dbReference>
<comment type="caution">
    <text evidence="4">The sequence shown here is derived from an EMBL/GenBank/DDBJ whole genome shotgun (WGS) entry which is preliminary data.</text>
</comment>
<proteinExistence type="predicted"/>
<feature type="compositionally biased region" description="Basic and acidic residues" evidence="1">
    <location>
        <begin position="531"/>
        <end position="545"/>
    </location>
</feature>
<evidence type="ECO:0000313" key="5">
    <source>
        <dbReference type="Proteomes" id="UP001431783"/>
    </source>
</evidence>
<dbReference type="PROSITE" id="PS50940">
    <property type="entry name" value="CHIT_BIND_II"/>
    <property type="match status" value="1"/>
</dbReference>
<feature type="domain" description="Chitin-binding type-2" evidence="3">
    <location>
        <begin position="113"/>
        <end position="170"/>
    </location>
</feature>
<feature type="compositionally biased region" description="Acidic residues" evidence="1">
    <location>
        <begin position="470"/>
        <end position="481"/>
    </location>
</feature>
<evidence type="ECO:0000256" key="2">
    <source>
        <dbReference type="SAM" id="SignalP"/>
    </source>
</evidence>
<feature type="compositionally biased region" description="Acidic residues" evidence="1">
    <location>
        <begin position="235"/>
        <end position="244"/>
    </location>
</feature>
<feature type="compositionally biased region" description="Polar residues" evidence="1">
    <location>
        <begin position="711"/>
        <end position="729"/>
    </location>
</feature>
<dbReference type="Gene3D" id="2.170.140.10">
    <property type="entry name" value="Chitin binding domain"/>
    <property type="match status" value="1"/>
</dbReference>
<protein>
    <recommendedName>
        <fullName evidence="3">Chitin-binding type-2 domain-containing protein</fullName>
    </recommendedName>
</protein>